<name>A0ACD5X7J8_AVESA</name>
<sequence>MALPGISWLLLSLLVIAMATPVAGSSEKIARTGLIKCYDAAPTLTNGTVFRASLLLLLASLPSAAAPTGLASLNATGHDSVFVRGLCFGDAPAPSECHGCLSAAAKNLTSGCRATTRRAGVWTNDCFVAYADTGAFSPSEDAFRSRVLLRDHVAVPVPGSDGTNQSGHQHHMLVLQAQLVALDAAANISGTRMLGTADDTSDDGWPVTVRSTVHVLAQCARGSYEGRVHQLPARLCASRGLGPRR</sequence>
<accession>A0ACD5X7J8</accession>
<evidence type="ECO:0000313" key="1">
    <source>
        <dbReference type="EnsemblPlants" id="AVESA.00010b.r2.4DG0750640.1.CDS.1"/>
    </source>
</evidence>
<organism evidence="1 2">
    <name type="scientific">Avena sativa</name>
    <name type="common">Oat</name>
    <dbReference type="NCBI Taxonomy" id="4498"/>
    <lineage>
        <taxon>Eukaryota</taxon>
        <taxon>Viridiplantae</taxon>
        <taxon>Streptophyta</taxon>
        <taxon>Embryophyta</taxon>
        <taxon>Tracheophyta</taxon>
        <taxon>Spermatophyta</taxon>
        <taxon>Magnoliopsida</taxon>
        <taxon>Liliopsida</taxon>
        <taxon>Poales</taxon>
        <taxon>Poaceae</taxon>
        <taxon>BOP clade</taxon>
        <taxon>Pooideae</taxon>
        <taxon>Poodae</taxon>
        <taxon>Poeae</taxon>
        <taxon>Poeae Chloroplast Group 1 (Aveneae type)</taxon>
        <taxon>Aveninae</taxon>
        <taxon>Avena</taxon>
    </lineage>
</organism>
<evidence type="ECO:0000313" key="2">
    <source>
        <dbReference type="Proteomes" id="UP001732700"/>
    </source>
</evidence>
<protein>
    <submittedName>
        <fullName evidence="1">Uncharacterized protein</fullName>
    </submittedName>
</protein>
<keyword evidence="2" id="KW-1185">Reference proteome</keyword>
<dbReference type="Proteomes" id="UP001732700">
    <property type="component" value="Chromosome 4D"/>
</dbReference>
<dbReference type="EnsemblPlants" id="AVESA.00010b.r2.4DG0750640.1">
    <property type="protein sequence ID" value="AVESA.00010b.r2.4DG0750640.1.CDS.1"/>
    <property type="gene ID" value="AVESA.00010b.r2.4DG0750640"/>
</dbReference>
<reference evidence="1" key="1">
    <citation type="submission" date="2021-05" db="EMBL/GenBank/DDBJ databases">
        <authorList>
            <person name="Scholz U."/>
            <person name="Mascher M."/>
            <person name="Fiebig A."/>
        </authorList>
    </citation>
    <scope>NUCLEOTIDE SEQUENCE [LARGE SCALE GENOMIC DNA]</scope>
</reference>
<reference evidence="1" key="2">
    <citation type="submission" date="2025-09" db="UniProtKB">
        <authorList>
            <consortium name="EnsemblPlants"/>
        </authorList>
    </citation>
    <scope>IDENTIFICATION</scope>
</reference>
<proteinExistence type="predicted"/>